<feature type="domain" description="RRM" evidence="6">
    <location>
        <begin position="30"/>
        <end position="107"/>
    </location>
</feature>
<evidence type="ECO:0000256" key="4">
    <source>
        <dbReference type="PROSITE-ProRule" id="PRU00176"/>
    </source>
</evidence>
<evidence type="ECO:0000313" key="8">
    <source>
        <dbReference type="Proteomes" id="UP000091820"/>
    </source>
</evidence>
<evidence type="ECO:0000259" key="6">
    <source>
        <dbReference type="PROSITE" id="PS50102"/>
    </source>
</evidence>
<dbReference type="SMART" id="SM00360">
    <property type="entry name" value="RRM"/>
    <property type="match status" value="1"/>
</dbReference>
<feature type="compositionally biased region" description="Basic residues" evidence="5">
    <location>
        <begin position="216"/>
        <end position="242"/>
    </location>
</feature>
<evidence type="ECO:0000256" key="2">
    <source>
        <dbReference type="ARBA" id="ARBA00022884"/>
    </source>
</evidence>
<evidence type="ECO:0000313" key="7">
    <source>
        <dbReference type="EnsemblMetazoa" id="GBRI007240-PA"/>
    </source>
</evidence>
<organism evidence="7 8">
    <name type="scientific">Glossina brevipalpis</name>
    <dbReference type="NCBI Taxonomy" id="37001"/>
    <lineage>
        <taxon>Eukaryota</taxon>
        <taxon>Metazoa</taxon>
        <taxon>Ecdysozoa</taxon>
        <taxon>Arthropoda</taxon>
        <taxon>Hexapoda</taxon>
        <taxon>Insecta</taxon>
        <taxon>Pterygota</taxon>
        <taxon>Neoptera</taxon>
        <taxon>Endopterygota</taxon>
        <taxon>Diptera</taxon>
        <taxon>Brachycera</taxon>
        <taxon>Muscomorpha</taxon>
        <taxon>Hippoboscoidea</taxon>
        <taxon>Glossinidae</taxon>
        <taxon>Glossina</taxon>
    </lineage>
</organism>
<dbReference type="PANTHER" id="PTHR13798:SF11">
    <property type="entry name" value="RNA-BINDING PROTEIN 7-RELATED"/>
    <property type="match status" value="1"/>
</dbReference>
<sequence>MFMTKNDFAGLISDISSANSDEEDNNNKERTLFCANLHAKVTEESLYEAFVQAGPIERVHILKDKRGRSRLYGFITYFHRSSCSYALKLLEGLTLYRKMITIKFSQPRRPKREVVVSSMDYEGNKKRRSNYNQVLHDDNQSRLPGSSMNGSRVEENERRDRNLRTVREYEEYDVRPSSHYESRQKYYIDRSGGNEDRTRKSRTRKRSRERDEDYRHRYRHRYQRYHQRNRNKNRYRHRSDRR</sequence>
<feature type="region of interest" description="Disordered" evidence="5">
    <location>
        <begin position="118"/>
        <end position="242"/>
    </location>
</feature>
<accession>A0A1A9W5S0</accession>
<dbReference type="Proteomes" id="UP000091820">
    <property type="component" value="Unassembled WGS sequence"/>
</dbReference>
<dbReference type="VEuPathDB" id="VectorBase:GBRI007240"/>
<feature type="compositionally biased region" description="Basic and acidic residues" evidence="5">
    <location>
        <begin position="152"/>
        <end position="198"/>
    </location>
</feature>
<dbReference type="AlphaFoldDB" id="A0A1A9W5S0"/>
<protein>
    <recommendedName>
        <fullName evidence="6">RRM domain-containing protein</fullName>
    </recommendedName>
</protein>
<feature type="compositionally biased region" description="Polar residues" evidence="5">
    <location>
        <begin position="141"/>
        <end position="150"/>
    </location>
</feature>
<dbReference type="InterPro" id="IPR052285">
    <property type="entry name" value="NEXT_complex_subunit"/>
</dbReference>
<dbReference type="InterPro" id="IPR012677">
    <property type="entry name" value="Nucleotide-bd_a/b_plait_sf"/>
</dbReference>
<dbReference type="PANTHER" id="PTHR13798">
    <property type="entry name" value="RNA BINDING MOTIF RBM PROTEIN -RELATED"/>
    <property type="match status" value="1"/>
</dbReference>
<dbReference type="STRING" id="37001.A0A1A9W5S0"/>
<evidence type="ECO:0000256" key="5">
    <source>
        <dbReference type="SAM" id="MobiDB-lite"/>
    </source>
</evidence>
<reference evidence="7" key="2">
    <citation type="submission" date="2020-05" db="UniProtKB">
        <authorList>
            <consortium name="EnsemblMetazoa"/>
        </authorList>
    </citation>
    <scope>IDENTIFICATION</scope>
    <source>
        <strain evidence="7">IAEA</strain>
    </source>
</reference>
<keyword evidence="3" id="KW-0539">Nucleus</keyword>
<dbReference type="InterPro" id="IPR000504">
    <property type="entry name" value="RRM_dom"/>
</dbReference>
<reference evidence="8" key="1">
    <citation type="submission" date="2014-03" db="EMBL/GenBank/DDBJ databases">
        <authorList>
            <person name="Aksoy S."/>
            <person name="Warren W."/>
            <person name="Wilson R.K."/>
        </authorList>
    </citation>
    <scope>NUCLEOTIDE SEQUENCE [LARGE SCALE GENOMIC DNA]</scope>
    <source>
        <strain evidence="8">IAEA</strain>
    </source>
</reference>
<keyword evidence="2 4" id="KW-0694">RNA-binding</keyword>
<dbReference type="GO" id="GO:0005654">
    <property type="term" value="C:nucleoplasm"/>
    <property type="evidence" value="ECO:0007669"/>
    <property type="project" value="UniProtKB-SubCell"/>
</dbReference>
<dbReference type="GO" id="GO:0000381">
    <property type="term" value="P:regulation of alternative mRNA splicing, via spliceosome"/>
    <property type="evidence" value="ECO:0007669"/>
    <property type="project" value="TreeGrafter"/>
</dbReference>
<dbReference type="InterPro" id="IPR035979">
    <property type="entry name" value="RBD_domain_sf"/>
</dbReference>
<evidence type="ECO:0000256" key="1">
    <source>
        <dbReference type="ARBA" id="ARBA00004642"/>
    </source>
</evidence>
<comment type="subcellular location">
    <subcellularLocation>
        <location evidence="1">Nucleus</location>
        <location evidence="1">Nucleoplasm</location>
    </subcellularLocation>
</comment>
<evidence type="ECO:0000256" key="3">
    <source>
        <dbReference type="ARBA" id="ARBA00023242"/>
    </source>
</evidence>
<dbReference type="GO" id="GO:0003727">
    <property type="term" value="F:single-stranded RNA binding"/>
    <property type="evidence" value="ECO:0007669"/>
    <property type="project" value="TreeGrafter"/>
</dbReference>
<proteinExistence type="predicted"/>
<dbReference type="Pfam" id="PF00076">
    <property type="entry name" value="RRM_1"/>
    <property type="match status" value="1"/>
</dbReference>
<dbReference type="EnsemblMetazoa" id="GBRI007240-RA">
    <property type="protein sequence ID" value="GBRI007240-PA"/>
    <property type="gene ID" value="GBRI007240"/>
</dbReference>
<dbReference type="SUPFAM" id="SSF54928">
    <property type="entry name" value="RNA-binding domain, RBD"/>
    <property type="match status" value="1"/>
</dbReference>
<keyword evidence="8" id="KW-1185">Reference proteome</keyword>
<dbReference type="PROSITE" id="PS50102">
    <property type="entry name" value="RRM"/>
    <property type="match status" value="1"/>
</dbReference>
<name>A0A1A9W5S0_9MUSC</name>
<dbReference type="Gene3D" id="3.30.70.330">
    <property type="match status" value="1"/>
</dbReference>